<feature type="chain" id="PRO_5035739190" evidence="2">
    <location>
        <begin position="26"/>
        <end position="336"/>
    </location>
</feature>
<dbReference type="EMBL" id="CAJHNJ030000017">
    <property type="protein sequence ID" value="CAG9115685.1"/>
    <property type="molecule type" value="Genomic_DNA"/>
</dbReference>
<proteinExistence type="predicted"/>
<evidence type="ECO:0000256" key="1">
    <source>
        <dbReference type="SAM" id="MobiDB-lite"/>
    </source>
</evidence>
<reference evidence="3" key="1">
    <citation type="submission" date="2020-11" db="EMBL/GenBank/DDBJ databases">
        <authorList>
            <person name="Whiteford S."/>
        </authorList>
    </citation>
    <scope>NUCLEOTIDE SEQUENCE</scope>
</reference>
<feature type="compositionally biased region" description="Basic and acidic residues" evidence="1">
    <location>
        <begin position="182"/>
        <end position="201"/>
    </location>
</feature>
<feature type="signal peptide" evidence="2">
    <location>
        <begin position="1"/>
        <end position="25"/>
    </location>
</feature>
<feature type="compositionally biased region" description="Basic and acidic residues" evidence="1">
    <location>
        <begin position="59"/>
        <end position="81"/>
    </location>
</feature>
<protein>
    <submittedName>
        <fullName evidence="3">(diamondback moth) hypothetical protein</fullName>
    </submittedName>
</protein>
<dbReference type="AlphaFoldDB" id="A0A8S4EJ49"/>
<dbReference type="Proteomes" id="UP000653454">
    <property type="component" value="Unassembled WGS sequence"/>
</dbReference>
<organism evidence="3 4">
    <name type="scientific">Plutella xylostella</name>
    <name type="common">Diamondback moth</name>
    <name type="synonym">Plutella maculipennis</name>
    <dbReference type="NCBI Taxonomy" id="51655"/>
    <lineage>
        <taxon>Eukaryota</taxon>
        <taxon>Metazoa</taxon>
        <taxon>Ecdysozoa</taxon>
        <taxon>Arthropoda</taxon>
        <taxon>Hexapoda</taxon>
        <taxon>Insecta</taxon>
        <taxon>Pterygota</taxon>
        <taxon>Neoptera</taxon>
        <taxon>Endopterygota</taxon>
        <taxon>Lepidoptera</taxon>
        <taxon>Glossata</taxon>
        <taxon>Ditrysia</taxon>
        <taxon>Yponomeutoidea</taxon>
        <taxon>Plutellidae</taxon>
        <taxon>Plutella</taxon>
    </lineage>
</organism>
<evidence type="ECO:0000313" key="3">
    <source>
        <dbReference type="EMBL" id="CAG9115685.1"/>
    </source>
</evidence>
<keyword evidence="2" id="KW-0732">Signal</keyword>
<evidence type="ECO:0000313" key="4">
    <source>
        <dbReference type="Proteomes" id="UP000653454"/>
    </source>
</evidence>
<feature type="compositionally biased region" description="Basic and acidic residues" evidence="1">
    <location>
        <begin position="160"/>
        <end position="174"/>
    </location>
</feature>
<gene>
    <name evidence="3" type="ORF">PLXY2_LOCUS5683</name>
</gene>
<keyword evidence="4" id="KW-1185">Reference proteome</keyword>
<name>A0A8S4EJ49_PLUXY</name>
<sequence>MSLRIVNLTTLAWWLLALQIGPAWWSSITAVSAQNPPPGPKTVEAQAKFFQYMHAPTHEDYDQGHRQGSDRHFTERHERSRPATGLFSAKVRWGDKKGGYGEHYWDLNHAGHNNDNDHDHDHESYEHGSDDDGSYHPEANDPYDEPSEQLPTYNSDDAYDPEKSSKSVYDESGRNKRAHPRLRVDRKPQEYQEEQKSETQRVYRPRNHKERKTQDIAKTTPKHVHDESNNEEVTEQPKKQKQNIGNKLKIHVDDNIEDTQEVKKPSLEESFPNVPNRPKAPYVPYATGAGVRQYNPELTAASAPPRLFLDPSTGHIVDRSTGQAYVLQPLRANNYN</sequence>
<feature type="compositionally biased region" description="Basic and acidic residues" evidence="1">
    <location>
        <begin position="112"/>
        <end position="139"/>
    </location>
</feature>
<feature type="region of interest" description="Disordered" evidence="1">
    <location>
        <begin position="112"/>
        <end position="246"/>
    </location>
</feature>
<comment type="caution">
    <text evidence="3">The sequence shown here is derived from an EMBL/GenBank/DDBJ whole genome shotgun (WGS) entry which is preliminary data.</text>
</comment>
<evidence type="ECO:0000256" key="2">
    <source>
        <dbReference type="SAM" id="SignalP"/>
    </source>
</evidence>
<accession>A0A8S4EJ49</accession>
<feature type="region of interest" description="Disordered" evidence="1">
    <location>
        <begin position="59"/>
        <end position="87"/>
    </location>
</feature>